<comment type="caution">
    <text evidence="11">The sequence shown here is derived from an EMBL/GenBank/DDBJ whole genome shotgun (WGS) entry which is preliminary data.</text>
</comment>
<dbReference type="PROSITE" id="PS51194">
    <property type="entry name" value="HELICASE_CTER"/>
    <property type="match status" value="1"/>
</dbReference>
<proteinExistence type="inferred from homology"/>
<keyword evidence="1" id="KW-0547">Nucleotide-binding</keyword>
<accession>A0ABP8MSU0</accession>
<evidence type="ECO:0000259" key="10">
    <source>
        <dbReference type="PROSITE" id="PS51195"/>
    </source>
</evidence>
<dbReference type="PROSITE" id="PS51192">
    <property type="entry name" value="HELICASE_ATP_BIND_1"/>
    <property type="match status" value="1"/>
</dbReference>
<feature type="domain" description="Helicase ATP-binding" evidence="8">
    <location>
        <begin position="33"/>
        <end position="204"/>
    </location>
</feature>
<evidence type="ECO:0000256" key="1">
    <source>
        <dbReference type="ARBA" id="ARBA00022741"/>
    </source>
</evidence>
<evidence type="ECO:0000313" key="11">
    <source>
        <dbReference type="EMBL" id="GAA4455466.1"/>
    </source>
</evidence>
<dbReference type="InterPro" id="IPR001650">
    <property type="entry name" value="Helicase_C-like"/>
</dbReference>
<organism evidence="11 12">
    <name type="scientific">Rurimicrobium arvi</name>
    <dbReference type="NCBI Taxonomy" id="2049916"/>
    <lineage>
        <taxon>Bacteria</taxon>
        <taxon>Pseudomonadati</taxon>
        <taxon>Bacteroidota</taxon>
        <taxon>Chitinophagia</taxon>
        <taxon>Chitinophagales</taxon>
        <taxon>Chitinophagaceae</taxon>
        <taxon>Rurimicrobium</taxon>
    </lineage>
</organism>
<dbReference type="Pfam" id="PF00271">
    <property type="entry name" value="Helicase_C"/>
    <property type="match status" value="1"/>
</dbReference>
<evidence type="ECO:0000256" key="5">
    <source>
        <dbReference type="ARBA" id="ARBA00038437"/>
    </source>
</evidence>
<evidence type="ECO:0000313" key="12">
    <source>
        <dbReference type="Proteomes" id="UP001501410"/>
    </source>
</evidence>
<dbReference type="Proteomes" id="UP001501410">
    <property type="component" value="Unassembled WGS sequence"/>
</dbReference>
<dbReference type="InterPro" id="IPR027417">
    <property type="entry name" value="P-loop_NTPase"/>
</dbReference>
<name>A0ABP8MSU0_9BACT</name>
<dbReference type="RefSeq" id="WP_344826019.1">
    <property type="nucleotide sequence ID" value="NZ_BAABEZ010000022.1"/>
</dbReference>
<dbReference type="InterPro" id="IPR044742">
    <property type="entry name" value="DEAD/DEAH_RhlB"/>
</dbReference>
<dbReference type="PANTHER" id="PTHR47959:SF1">
    <property type="entry name" value="ATP-DEPENDENT RNA HELICASE DBPA"/>
    <property type="match status" value="1"/>
</dbReference>
<keyword evidence="4" id="KW-0067">ATP-binding</keyword>
<dbReference type="CDD" id="cd18787">
    <property type="entry name" value="SF2_C_DEAD"/>
    <property type="match status" value="1"/>
</dbReference>
<dbReference type="SMART" id="SM00487">
    <property type="entry name" value="DEXDc"/>
    <property type="match status" value="1"/>
</dbReference>
<dbReference type="InterPro" id="IPR014001">
    <property type="entry name" value="Helicase_ATP-bd"/>
</dbReference>
<feature type="compositionally biased region" description="Basic and acidic residues" evidence="7">
    <location>
        <begin position="424"/>
        <end position="434"/>
    </location>
</feature>
<evidence type="ECO:0000256" key="3">
    <source>
        <dbReference type="ARBA" id="ARBA00022806"/>
    </source>
</evidence>
<comment type="similarity">
    <text evidence="5">Belongs to the DEAD box helicase family.</text>
</comment>
<keyword evidence="12" id="KW-1185">Reference proteome</keyword>
<dbReference type="CDD" id="cd00268">
    <property type="entry name" value="DEADc"/>
    <property type="match status" value="1"/>
</dbReference>
<dbReference type="PANTHER" id="PTHR47959">
    <property type="entry name" value="ATP-DEPENDENT RNA HELICASE RHLE-RELATED"/>
    <property type="match status" value="1"/>
</dbReference>
<keyword evidence="3 11" id="KW-0347">Helicase</keyword>
<dbReference type="InterPro" id="IPR050079">
    <property type="entry name" value="DEAD_box_RNA_helicase"/>
</dbReference>
<feature type="domain" description="DEAD-box RNA helicase Q" evidence="10">
    <location>
        <begin position="2"/>
        <end position="30"/>
    </location>
</feature>
<feature type="short sequence motif" description="Q motif" evidence="6">
    <location>
        <begin position="2"/>
        <end position="30"/>
    </location>
</feature>
<evidence type="ECO:0000256" key="2">
    <source>
        <dbReference type="ARBA" id="ARBA00022801"/>
    </source>
</evidence>
<dbReference type="InterPro" id="IPR011545">
    <property type="entry name" value="DEAD/DEAH_box_helicase_dom"/>
</dbReference>
<dbReference type="EMBL" id="BAABEZ010000022">
    <property type="protein sequence ID" value="GAA4455466.1"/>
    <property type="molecule type" value="Genomic_DNA"/>
</dbReference>
<dbReference type="GO" id="GO:0004386">
    <property type="term" value="F:helicase activity"/>
    <property type="evidence" value="ECO:0007669"/>
    <property type="project" value="UniProtKB-KW"/>
</dbReference>
<keyword evidence="2" id="KW-0378">Hydrolase</keyword>
<feature type="domain" description="Helicase C-terminal" evidence="9">
    <location>
        <begin position="229"/>
        <end position="378"/>
    </location>
</feature>
<evidence type="ECO:0000259" key="8">
    <source>
        <dbReference type="PROSITE" id="PS51192"/>
    </source>
</evidence>
<dbReference type="PROSITE" id="PS51195">
    <property type="entry name" value="Q_MOTIF"/>
    <property type="match status" value="1"/>
</dbReference>
<gene>
    <name evidence="11" type="ORF">GCM10023092_19180</name>
</gene>
<evidence type="ECO:0000259" key="9">
    <source>
        <dbReference type="PROSITE" id="PS51194"/>
    </source>
</evidence>
<evidence type="ECO:0000256" key="7">
    <source>
        <dbReference type="SAM" id="MobiDB-lite"/>
    </source>
</evidence>
<protein>
    <submittedName>
        <fullName evidence="11">DEAD/DEAH box helicase</fullName>
    </submittedName>
</protein>
<dbReference type="InterPro" id="IPR014014">
    <property type="entry name" value="RNA_helicase_DEAD_Q_motif"/>
</dbReference>
<reference evidence="12" key="1">
    <citation type="journal article" date="2019" name="Int. J. Syst. Evol. Microbiol.">
        <title>The Global Catalogue of Microorganisms (GCM) 10K type strain sequencing project: providing services to taxonomists for standard genome sequencing and annotation.</title>
        <authorList>
            <consortium name="The Broad Institute Genomics Platform"/>
            <consortium name="The Broad Institute Genome Sequencing Center for Infectious Disease"/>
            <person name="Wu L."/>
            <person name="Ma J."/>
        </authorList>
    </citation>
    <scope>NUCLEOTIDE SEQUENCE [LARGE SCALE GENOMIC DNA]</scope>
    <source>
        <strain evidence="12">JCM 31921</strain>
    </source>
</reference>
<feature type="region of interest" description="Disordered" evidence="7">
    <location>
        <begin position="419"/>
        <end position="443"/>
    </location>
</feature>
<sequence>MGTFQDLNLNSSLLKALDDLGMETPTPIQEKVFPVAMSGVDVCGIAQTGTGKTFAYLLPCLRQWKFSREPYPQILVVVPTRELVIQVVQEAKKLCSYMSVVTVGVYGGVNLKPQAAAIENGCDLIVGTPGRLMDLALNGSLKTKHIKRLVIDEMDEMLNLGFRTQIKSLLEQLPPKVQNLLFSATITEDVEALMADYFREPVRVEAAPAGTPVELIEQSAYEVPNFYTKINLLTHLLQSDGHMSKVVVFTGTKRLADAVSEAIEPQFPGATAVIHSNKEQNKRFQAVNDFASGKVRVLIATDIVSRGIDISDVSHVINFDLPDEPEQYIHRIGRTGRADKKGIAISFITPWDVTYRAAIETLMKQPIPEIPFPESVTVSDELTEEENPKRFVPNIALRLPSREGAGAAFHEKKAKNLKVNVKVSHKDKMREKYGKPKKRPPKK</sequence>
<evidence type="ECO:0000256" key="4">
    <source>
        <dbReference type="ARBA" id="ARBA00022840"/>
    </source>
</evidence>
<dbReference type="SUPFAM" id="SSF52540">
    <property type="entry name" value="P-loop containing nucleoside triphosphate hydrolases"/>
    <property type="match status" value="1"/>
</dbReference>
<evidence type="ECO:0000256" key="6">
    <source>
        <dbReference type="PROSITE-ProRule" id="PRU00552"/>
    </source>
</evidence>
<dbReference type="Gene3D" id="3.40.50.300">
    <property type="entry name" value="P-loop containing nucleotide triphosphate hydrolases"/>
    <property type="match status" value="2"/>
</dbReference>
<dbReference type="Pfam" id="PF00270">
    <property type="entry name" value="DEAD"/>
    <property type="match status" value="1"/>
</dbReference>
<dbReference type="SMART" id="SM00490">
    <property type="entry name" value="HELICc"/>
    <property type="match status" value="1"/>
</dbReference>